<dbReference type="Pfam" id="PF13180">
    <property type="entry name" value="PDZ_2"/>
    <property type="match status" value="2"/>
</dbReference>
<evidence type="ECO:0000256" key="1">
    <source>
        <dbReference type="ARBA" id="ARBA00001772"/>
    </source>
</evidence>
<dbReference type="InterPro" id="IPR006311">
    <property type="entry name" value="TAT_signal"/>
</dbReference>
<dbReference type="PRINTS" id="PR00834">
    <property type="entry name" value="PROTEASES2C"/>
</dbReference>
<dbReference type="Pfam" id="PF13365">
    <property type="entry name" value="Trypsin_2"/>
    <property type="match status" value="1"/>
</dbReference>
<evidence type="ECO:0000256" key="12">
    <source>
        <dbReference type="ARBA" id="ARBA00023016"/>
    </source>
</evidence>
<evidence type="ECO:0000256" key="11">
    <source>
        <dbReference type="ARBA" id="ARBA00022825"/>
    </source>
</evidence>
<dbReference type="PANTHER" id="PTHR22939">
    <property type="entry name" value="SERINE PROTEASE FAMILY S1C HTRA-RELATED"/>
    <property type="match status" value="1"/>
</dbReference>
<evidence type="ECO:0000256" key="5">
    <source>
        <dbReference type="ARBA" id="ARBA00013958"/>
    </source>
</evidence>
<dbReference type="InterPro" id="IPR011782">
    <property type="entry name" value="Pept_S1C_Do"/>
</dbReference>
<dbReference type="GO" id="GO:0042597">
    <property type="term" value="C:periplasmic space"/>
    <property type="evidence" value="ECO:0007669"/>
    <property type="project" value="UniProtKB-SubCell"/>
</dbReference>
<organism evidence="18 19">
    <name type="scientific">Mesorhizobium australicum</name>
    <dbReference type="NCBI Taxonomy" id="536018"/>
    <lineage>
        <taxon>Bacteria</taxon>
        <taxon>Pseudomonadati</taxon>
        <taxon>Pseudomonadota</taxon>
        <taxon>Alphaproteobacteria</taxon>
        <taxon>Hyphomicrobiales</taxon>
        <taxon>Phyllobacteriaceae</taxon>
        <taxon>Mesorhizobium</taxon>
    </lineage>
</organism>
<dbReference type="InterPro" id="IPR009003">
    <property type="entry name" value="Peptidase_S1_PA"/>
</dbReference>
<dbReference type="InterPro" id="IPR036034">
    <property type="entry name" value="PDZ_sf"/>
</dbReference>
<feature type="active site" description="Charge relay system" evidence="14">
    <location>
        <position position="192"/>
    </location>
</feature>
<dbReference type="GO" id="GO:0006515">
    <property type="term" value="P:protein quality control for misfolded or incompletely synthesized proteins"/>
    <property type="evidence" value="ECO:0007669"/>
    <property type="project" value="TreeGrafter"/>
</dbReference>
<dbReference type="Proteomes" id="UP000193083">
    <property type="component" value="Unassembled WGS sequence"/>
</dbReference>
<dbReference type="PROSITE" id="PS50106">
    <property type="entry name" value="PDZ"/>
    <property type="match status" value="2"/>
</dbReference>
<dbReference type="Gene3D" id="2.40.10.120">
    <property type="match status" value="1"/>
</dbReference>
<keyword evidence="6 18" id="KW-0645">Protease</keyword>
<keyword evidence="9" id="KW-0574">Periplasm</keyword>
<evidence type="ECO:0000313" key="18">
    <source>
        <dbReference type="EMBL" id="SMH42993.1"/>
    </source>
</evidence>
<evidence type="ECO:0000313" key="19">
    <source>
        <dbReference type="Proteomes" id="UP000193083"/>
    </source>
</evidence>
<evidence type="ECO:0000256" key="7">
    <source>
        <dbReference type="ARBA" id="ARBA00022729"/>
    </source>
</evidence>
<dbReference type="NCBIfam" id="TIGR02037">
    <property type="entry name" value="degP_htrA_DO"/>
    <property type="match status" value="1"/>
</dbReference>
<accession>A0A1X7NXJ7</accession>
<dbReference type="SMART" id="SM00228">
    <property type="entry name" value="PDZ"/>
    <property type="match status" value="2"/>
</dbReference>
<evidence type="ECO:0000256" key="2">
    <source>
        <dbReference type="ARBA" id="ARBA00004418"/>
    </source>
</evidence>
<comment type="similarity">
    <text evidence="3">Belongs to the peptidase S1C family.</text>
</comment>
<feature type="domain" description="PDZ" evidence="17">
    <location>
        <begin position="432"/>
        <end position="508"/>
    </location>
</feature>
<protein>
    <recommendedName>
        <fullName evidence="5">Probable periplasmic serine endoprotease DegP-like</fullName>
        <ecNumber evidence="4">3.4.21.107</ecNumber>
    </recommendedName>
    <alternativeName>
        <fullName evidence="13">Protease Do</fullName>
    </alternativeName>
</protein>
<dbReference type="FunFam" id="2.40.10.120:FF:000007">
    <property type="entry name" value="Periplasmic serine endoprotease DegP-like"/>
    <property type="match status" value="1"/>
</dbReference>
<dbReference type="InterPro" id="IPR001940">
    <property type="entry name" value="Peptidase_S1C"/>
</dbReference>
<feature type="region of interest" description="Disordered" evidence="16">
    <location>
        <begin position="110"/>
        <end position="146"/>
    </location>
</feature>
<keyword evidence="11" id="KW-0720">Serine protease</keyword>
<feature type="binding site" evidence="15">
    <location>
        <begin position="264"/>
        <end position="266"/>
    </location>
    <ligand>
        <name>substrate</name>
    </ligand>
</feature>
<feature type="compositionally biased region" description="Basic and acidic residues" evidence="16">
    <location>
        <begin position="110"/>
        <end position="141"/>
    </location>
</feature>
<evidence type="ECO:0000256" key="4">
    <source>
        <dbReference type="ARBA" id="ARBA00013035"/>
    </source>
</evidence>
<gene>
    <name evidence="18" type="ORF">SAMN02982922_2816</name>
</gene>
<dbReference type="InterPro" id="IPR001478">
    <property type="entry name" value="PDZ"/>
</dbReference>
<feature type="binding site" evidence="15">
    <location>
        <position position="162"/>
    </location>
    <ligand>
        <name>substrate</name>
    </ligand>
</feature>
<feature type="active site" description="Charge relay system" evidence="14">
    <location>
        <position position="266"/>
    </location>
</feature>
<evidence type="ECO:0000256" key="3">
    <source>
        <dbReference type="ARBA" id="ARBA00010541"/>
    </source>
</evidence>
<dbReference type="EMBL" id="FXBL01000004">
    <property type="protein sequence ID" value="SMH42993.1"/>
    <property type="molecule type" value="Genomic_DNA"/>
</dbReference>
<evidence type="ECO:0000256" key="10">
    <source>
        <dbReference type="ARBA" id="ARBA00022801"/>
    </source>
</evidence>
<evidence type="ECO:0000256" key="6">
    <source>
        <dbReference type="ARBA" id="ARBA00022670"/>
    </source>
</evidence>
<dbReference type="GO" id="GO:0004252">
    <property type="term" value="F:serine-type endopeptidase activity"/>
    <property type="evidence" value="ECO:0007669"/>
    <property type="project" value="InterPro"/>
</dbReference>
<dbReference type="SUPFAM" id="SSF50156">
    <property type="entry name" value="PDZ domain-like"/>
    <property type="match status" value="2"/>
</dbReference>
<evidence type="ECO:0000256" key="16">
    <source>
        <dbReference type="SAM" id="MobiDB-lite"/>
    </source>
</evidence>
<comment type="catalytic activity">
    <reaction evidence="1">
        <text>Acts on substrates that are at least partially unfolded. The cleavage site P1 residue is normally between a pair of hydrophobic residues, such as Val-|-Val.</text>
        <dbReference type="EC" id="3.4.21.107"/>
    </reaction>
</comment>
<dbReference type="Gene3D" id="2.30.42.10">
    <property type="match status" value="2"/>
</dbReference>
<comment type="subcellular location">
    <subcellularLocation>
        <location evidence="2">Periplasm</location>
    </subcellularLocation>
</comment>
<feature type="binding site" evidence="15">
    <location>
        <position position="192"/>
    </location>
    <ligand>
        <name>substrate</name>
    </ligand>
</feature>
<keyword evidence="19" id="KW-1185">Reference proteome</keyword>
<feature type="active site" description="Charge relay system" evidence="14">
    <location>
        <position position="162"/>
    </location>
</feature>
<evidence type="ECO:0000256" key="9">
    <source>
        <dbReference type="ARBA" id="ARBA00022764"/>
    </source>
</evidence>
<reference evidence="18 19" key="1">
    <citation type="submission" date="2017-04" db="EMBL/GenBank/DDBJ databases">
        <authorList>
            <person name="Afonso C.L."/>
            <person name="Miller P.J."/>
            <person name="Scott M.A."/>
            <person name="Spackman E."/>
            <person name="Goraichik I."/>
            <person name="Dimitrov K.M."/>
            <person name="Suarez D.L."/>
            <person name="Swayne D.E."/>
        </authorList>
    </citation>
    <scope>NUCLEOTIDE SEQUENCE [LARGE SCALE GENOMIC DNA]</scope>
    <source>
        <strain evidence="18 19">B5P</strain>
    </source>
</reference>
<evidence type="ECO:0000256" key="14">
    <source>
        <dbReference type="PIRSR" id="PIRSR611782-1"/>
    </source>
</evidence>
<dbReference type="SUPFAM" id="SSF50494">
    <property type="entry name" value="Trypsin-like serine proteases"/>
    <property type="match status" value="1"/>
</dbReference>
<dbReference type="PROSITE" id="PS51318">
    <property type="entry name" value="TAT"/>
    <property type="match status" value="1"/>
</dbReference>
<dbReference type="CDD" id="cd10839">
    <property type="entry name" value="cpPDZ1_DegP-like"/>
    <property type="match status" value="1"/>
</dbReference>
<evidence type="ECO:0000259" key="17">
    <source>
        <dbReference type="PROSITE" id="PS50106"/>
    </source>
</evidence>
<dbReference type="AlphaFoldDB" id="A0A1X7NXJ7"/>
<keyword evidence="8" id="KW-0677">Repeat</keyword>
<keyword evidence="10" id="KW-0378">Hydrolase</keyword>
<keyword evidence="12" id="KW-0346">Stress response</keyword>
<sequence>MSNVSSPARKRLLAAAASLAIAGAIGVGAVTSATIPVFAEAVRVDAPQAPGFADVVEKVSPAVVSVRVKSRIESASDDSGSLFGGPGGGFFNGPGFDELPDNHPLKRFFREFRGDGGPRAEGPRSERREQRRQERRAERLRPSSQGSGFFISEDGYLVTNNHVVNGGAEYTVVMDNGDELDAKLIGTDERTDLAVLKVDAERKFTYVAFADDSKIRVGDWVVAVGNPFGLGGTVTAGIVSARGRDIGAGPYDDFIQIDAAVNRGNSGGPAFNLNGEVVGINTAIFSPSGGNVGIAFAIPATTAKDVVAKLMDGGSIQRGWLGVQIQPVTDEIAESIGLDKPRGALVSEAQADGPAKAVGIAAGDVIVSVDKKPVASPRELARLVGNIDPGKNVAVEVWRAGKSQTFDVKLGTLPGAQDRADATQDKAAPETGSLEGFGLTVTKAEDGKGLVVTDVEADSEAADRGIQAGDVITAVNSKEVSSAADVEAAVQEASKAGRKAVLFQVSRDQTNRFVALPVARG</sequence>
<evidence type="ECO:0000256" key="8">
    <source>
        <dbReference type="ARBA" id="ARBA00022737"/>
    </source>
</evidence>
<evidence type="ECO:0000256" key="15">
    <source>
        <dbReference type="PIRSR" id="PIRSR611782-2"/>
    </source>
</evidence>
<evidence type="ECO:0000256" key="13">
    <source>
        <dbReference type="ARBA" id="ARBA00032850"/>
    </source>
</evidence>
<proteinExistence type="inferred from homology"/>
<keyword evidence="7" id="KW-0732">Signal</keyword>
<dbReference type="EC" id="3.4.21.107" evidence="4"/>
<feature type="domain" description="PDZ" evidence="17">
    <location>
        <begin position="305"/>
        <end position="374"/>
    </location>
</feature>
<dbReference type="PANTHER" id="PTHR22939:SF130">
    <property type="entry name" value="PERIPLASMIC SERINE ENDOPROTEASE DEGP-LIKE-RELATED"/>
    <property type="match status" value="1"/>
</dbReference>
<name>A0A1X7NXJ7_9HYPH</name>